<organism evidence="4 5">
    <name type="scientific">Falsiroseomonas oleicola</name>
    <dbReference type="NCBI Taxonomy" id="2801474"/>
    <lineage>
        <taxon>Bacteria</taxon>
        <taxon>Pseudomonadati</taxon>
        <taxon>Pseudomonadota</taxon>
        <taxon>Alphaproteobacteria</taxon>
        <taxon>Acetobacterales</taxon>
        <taxon>Roseomonadaceae</taxon>
        <taxon>Falsiroseomonas</taxon>
    </lineage>
</organism>
<name>A0ABS6H351_9PROT</name>
<protein>
    <submittedName>
        <fullName evidence="4">Glycosyltransferase</fullName>
    </submittedName>
</protein>
<gene>
    <name evidence="4" type="ORF">JJQ90_03805</name>
</gene>
<dbReference type="Pfam" id="PF13439">
    <property type="entry name" value="Glyco_transf_4"/>
    <property type="match status" value="1"/>
</dbReference>
<feature type="region of interest" description="Disordered" evidence="2">
    <location>
        <begin position="815"/>
        <end position="840"/>
    </location>
</feature>
<proteinExistence type="predicted"/>
<accession>A0ABS6H351</accession>
<evidence type="ECO:0000313" key="4">
    <source>
        <dbReference type="EMBL" id="MBU8542811.1"/>
    </source>
</evidence>
<evidence type="ECO:0000256" key="2">
    <source>
        <dbReference type="SAM" id="MobiDB-lite"/>
    </source>
</evidence>
<dbReference type="RefSeq" id="WP_216873106.1">
    <property type="nucleotide sequence ID" value="NZ_JAERQM010000001.1"/>
</dbReference>
<dbReference type="CDD" id="cd03801">
    <property type="entry name" value="GT4_PimA-like"/>
    <property type="match status" value="1"/>
</dbReference>
<evidence type="ECO:0000256" key="1">
    <source>
        <dbReference type="ARBA" id="ARBA00022679"/>
    </source>
</evidence>
<keyword evidence="1" id="KW-0808">Transferase</keyword>
<dbReference type="PANTHER" id="PTHR46401:SF2">
    <property type="entry name" value="GLYCOSYLTRANSFERASE WBBK-RELATED"/>
    <property type="match status" value="1"/>
</dbReference>
<dbReference type="InterPro" id="IPR028098">
    <property type="entry name" value="Glyco_trans_4-like_N"/>
</dbReference>
<dbReference type="EMBL" id="JAERQM010000001">
    <property type="protein sequence ID" value="MBU8542811.1"/>
    <property type="molecule type" value="Genomic_DNA"/>
</dbReference>
<dbReference type="PANTHER" id="PTHR46401">
    <property type="entry name" value="GLYCOSYLTRANSFERASE WBBK-RELATED"/>
    <property type="match status" value="1"/>
</dbReference>
<reference evidence="4 5" key="1">
    <citation type="submission" date="2021-01" db="EMBL/GenBank/DDBJ databases">
        <title>Roseomonas sp. nov, a bacterium isolated from an oil production mixture in Yumen Oilfield.</title>
        <authorList>
            <person name="Wu D."/>
        </authorList>
    </citation>
    <scope>NUCLEOTIDE SEQUENCE [LARGE SCALE GENOMIC DNA]</scope>
    <source>
        <strain evidence="4 5">ROY-5-3</strain>
    </source>
</reference>
<feature type="domain" description="Glycosyltransferase subfamily 4-like N-terminal" evidence="3">
    <location>
        <begin position="483"/>
        <end position="607"/>
    </location>
</feature>
<keyword evidence="5" id="KW-1185">Reference proteome</keyword>
<dbReference type="Pfam" id="PF13692">
    <property type="entry name" value="Glyco_trans_1_4"/>
    <property type="match status" value="2"/>
</dbReference>
<dbReference type="Proteomes" id="UP000689967">
    <property type="component" value="Unassembled WGS sequence"/>
</dbReference>
<evidence type="ECO:0000259" key="3">
    <source>
        <dbReference type="Pfam" id="PF13439"/>
    </source>
</evidence>
<comment type="caution">
    <text evidence="4">The sequence shown here is derived from an EMBL/GenBank/DDBJ whole genome shotgun (WGS) entry which is preliminary data.</text>
</comment>
<evidence type="ECO:0000313" key="5">
    <source>
        <dbReference type="Proteomes" id="UP000689967"/>
    </source>
</evidence>
<sequence length="840" mass="90486">MSGTPPLFCIADQSLRDFVGHHFSYDQAVAEAARAAGFTPLVLGHRDLPADVACQADAVPAFRDDIWAQRQGVGPLRRRRDDLFRNRRFAEDLRAALPKDLPAGSILLAHMLTRRQLLGLAEVVDALPRHVTIVALLRYQTEFYDDDLSRRAFARLRRAVGAGARLRLASDSARLARRIGRLAGLPVEVLPIPHTPPELPRPAPAEGRALHLVSLGNARDEKGFFEILDAIRRLRSEPGGLAGLRFTLQANDAAPALAAAIDDLAMDLPEEVRLLRRALSPQAYTRLLAESDILLLPYWREIYEARTSGVLPEALGGGRPVICTAGTWMADELALHGAGILVADHDPAGLARAIRLARQSWTRLAAGAEAGRALCLARHGGDAFMRALVAPPPPPLPAEPPRRVQILYPWPDFLDRAAGASLRSNLMAEVVAPHVEEVCVMQDGAAPTTRRGNILVESLHERRLIRLAKSLGWRALRLLARPLSGAAHREEVLFPWLHLQRLADPFFRRRMERQIGNADAVLLEYGFWAGPVLRICERLGVPCVLTAHDVIEDRVPGSALLRRLTGWLETRALRRASHVVAVTPGDAARFAALGVTARVVPNPVDVAAMSRPLPAPPRRMLERLGIELADRDICLFVGSRHAPNIAAVATLRDLAARLQAGMGPAAPLIVIAGSAAAEEEAPGFIALGRVHAMALAALYQAARLALVPLPEGTGSSLKTLEAMAAGLPVLGTSVAFRGLAVTDGAQAAVEDDLGRWSARLPALLADPDLLARIAAGGRALAANYDHRRVMAAYLPLLGIPEDSEASQALPRLMADDPRLAPPAPARPRLPAFSGGTLPVG</sequence>